<dbReference type="AlphaFoldDB" id="A0A2M6WE75"/>
<dbReference type="EMBL" id="PFBJ01000013">
    <property type="protein sequence ID" value="PIT91044.1"/>
    <property type="molecule type" value="Genomic_DNA"/>
</dbReference>
<evidence type="ECO:0000256" key="1">
    <source>
        <dbReference type="SAM" id="Phobius"/>
    </source>
</evidence>
<name>A0A2M6WE75_9BACT</name>
<dbReference type="Proteomes" id="UP000228809">
    <property type="component" value="Unassembled WGS sequence"/>
</dbReference>
<organism evidence="2 3">
    <name type="scientific">Candidatus Kaiserbacteria bacterium CG10_big_fil_rev_8_21_14_0_10_49_17</name>
    <dbReference type="NCBI Taxonomy" id="1974609"/>
    <lineage>
        <taxon>Bacteria</taxon>
        <taxon>Candidatus Kaiseribacteriota</taxon>
    </lineage>
</organism>
<accession>A0A2M6WE75</accession>
<evidence type="ECO:0000313" key="2">
    <source>
        <dbReference type="EMBL" id="PIT91044.1"/>
    </source>
</evidence>
<feature type="transmembrane region" description="Helical" evidence="1">
    <location>
        <begin position="7"/>
        <end position="24"/>
    </location>
</feature>
<reference evidence="3" key="1">
    <citation type="submission" date="2017-09" db="EMBL/GenBank/DDBJ databases">
        <title>Depth-based differentiation of microbial function through sediment-hosted aquifers and enrichment of novel symbionts in the deep terrestrial subsurface.</title>
        <authorList>
            <person name="Probst A.J."/>
            <person name="Ladd B."/>
            <person name="Jarett J.K."/>
            <person name="Geller-Mcgrath D.E."/>
            <person name="Sieber C.M.K."/>
            <person name="Emerson J.B."/>
            <person name="Anantharaman K."/>
            <person name="Thomas B.C."/>
            <person name="Malmstrom R."/>
            <person name="Stieglmeier M."/>
            <person name="Klingl A."/>
            <person name="Woyke T."/>
            <person name="Ryan C.M."/>
            <person name="Banfield J.F."/>
        </authorList>
    </citation>
    <scope>NUCLEOTIDE SEQUENCE [LARGE SCALE GENOMIC DNA]</scope>
</reference>
<feature type="transmembrane region" description="Helical" evidence="1">
    <location>
        <begin position="44"/>
        <end position="62"/>
    </location>
</feature>
<evidence type="ECO:0000313" key="3">
    <source>
        <dbReference type="Proteomes" id="UP000228809"/>
    </source>
</evidence>
<keyword evidence="1" id="KW-0812">Transmembrane</keyword>
<protein>
    <submittedName>
        <fullName evidence="2">Uncharacterized protein</fullName>
    </submittedName>
</protein>
<gene>
    <name evidence="2" type="ORF">COU17_02630</name>
</gene>
<comment type="caution">
    <text evidence="2">The sequence shown here is derived from an EMBL/GenBank/DDBJ whole genome shotgun (WGS) entry which is preliminary data.</text>
</comment>
<keyword evidence="1" id="KW-1133">Transmembrane helix</keyword>
<sequence>MEEISFINIGYFFVLVYDFFTQAGSADYSSIPPAVIHFWDSLKGISTIITLILLTGVVYAYIRLRQIKAEEKAQYEAERGAHERVVSEHGGEVGAIVGRWDEIVSHLGSNNPNDWKLAVIEADILLDEILRRGGYHGDSLGERLQGAQRSDFETIDLAWEGHKVRNRIAHEGVNFNLSHEQAKRAIACYQQVFREFQYL</sequence>
<keyword evidence="1" id="KW-0472">Membrane</keyword>
<proteinExistence type="predicted"/>